<dbReference type="SMART" id="SM00530">
    <property type="entry name" value="HTH_XRE"/>
    <property type="match status" value="1"/>
</dbReference>
<dbReference type="EMBL" id="CP021422">
    <property type="protein sequence ID" value="ASB39474.1"/>
    <property type="molecule type" value="Genomic_DNA"/>
</dbReference>
<feature type="domain" description="HTH cro/C1-type" evidence="2">
    <location>
        <begin position="66"/>
        <end position="120"/>
    </location>
</feature>
<accession>A0ABM6L259</accession>
<organism evidence="3 4">
    <name type="scientific">Acutalibacter muris</name>
    <dbReference type="NCBI Taxonomy" id="1796620"/>
    <lineage>
        <taxon>Bacteria</taxon>
        <taxon>Bacillati</taxon>
        <taxon>Bacillota</taxon>
        <taxon>Clostridia</taxon>
        <taxon>Eubacteriales</taxon>
        <taxon>Acutalibacteraceae</taxon>
        <taxon>Acutalibacter</taxon>
    </lineage>
</organism>
<dbReference type="PROSITE" id="PS50943">
    <property type="entry name" value="HTH_CROC1"/>
    <property type="match status" value="1"/>
</dbReference>
<gene>
    <name evidence="3" type="ORF">ADH66_01670</name>
</gene>
<protein>
    <recommendedName>
        <fullName evidence="2">HTH cro/C1-type domain-containing protein</fullName>
    </recommendedName>
</protein>
<dbReference type="SUPFAM" id="SSF47413">
    <property type="entry name" value="lambda repressor-like DNA-binding domains"/>
    <property type="match status" value="1"/>
</dbReference>
<dbReference type="InterPro" id="IPR010982">
    <property type="entry name" value="Lambda_DNA-bd_dom_sf"/>
</dbReference>
<dbReference type="Pfam" id="PF01381">
    <property type="entry name" value="HTH_3"/>
    <property type="match status" value="1"/>
</dbReference>
<dbReference type="PANTHER" id="PTHR46558">
    <property type="entry name" value="TRACRIPTIONAL REGULATORY PROTEIN-RELATED-RELATED"/>
    <property type="match status" value="1"/>
</dbReference>
<reference evidence="4" key="1">
    <citation type="submission" date="2017-05" db="EMBL/GenBank/DDBJ databases">
        <title>Improved OligoMM genomes.</title>
        <authorList>
            <person name="Garzetti D."/>
        </authorList>
    </citation>
    <scope>NUCLEOTIDE SEQUENCE [LARGE SCALE GENOMIC DNA]</scope>
    <source>
        <strain evidence="4">KB18</strain>
    </source>
</reference>
<keyword evidence="4" id="KW-1185">Reference proteome</keyword>
<keyword evidence="1" id="KW-0238">DNA-binding</keyword>
<dbReference type="PANTHER" id="PTHR46558:SF11">
    <property type="entry name" value="HTH-TYPE TRANSCRIPTIONAL REGULATOR XRE"/>
    <property type="match status" value="1"/>
</dbReference>
<dbReference type="CDD" id="cd00093">
    <property type="entry name" value="HTH_XRE"/>
    <property type="match status" value="1"/>
</dbReference>
<evidence type="ECO:0000259" key="2">
    <source>
        <dbReference type="PROSITE" id="PS50943"/>
    </source>
</evidence>
<evidence type="ECO:0000256" key="1">
    <source>
        <dbReference type="ARBA" id="ARBA00023125"/>
    </source>
</evidence>
<dbReference type="Proteomes" id="UP000196710">
    <property type="component" value="Chromosome"/>
</dbReference>
<dbReference type="InterPro" id="IPR001387">
    <property type="entry name" value="Cro/C1-type_HTH"/>
</dbReference>
<evidence type="ECO:0000313" key="3">
    <source>
        <dbReference type="EMBL" id="ASB39474.1"/>
    </source>
</evidence>
<evidence type="ECO:0000313" key="4">
    <source>
        <dbReference type="Proteomes" id="UP000196710"/>
    </source>
</evidence>
<sequence length="165" mass="19034">MAKRIITAMTDITSAAILSPPSTYHYTFYHTSKVLSMIRLSVEHNTNNTYRLLLYYRGEQEMVKNLRSLRMSKGISQQKIADYLGITQQSVNRYEKQKFEPDIGTLILLADYFETTVDYLIGHTPSGAAGLELSKEEWALLRDYRGLDEGEKESIRLVIKNYLKK</sequence>
<proteinExistence type="predicted"/>
<dbReference type="Gene3D" id="1.10.260.40">
    <property type="entry name" value="lambda repressor-like DNA-binding domains"/>
    <property type="match status" value="1"/>
</dbReference>
<name>A0ABM6L259_9FIRM</name>